<protein>
    <submittedName>
        <fullName evidence="1">Uncharacterized protein</fullName>
    </submittedName>
</protein>
<reference evidence="1" key="1">
    <citation type="submission" date="2024-09" db="EMBL/GenBank/DDBJ databases">
        <title>Black Yeasts Isolated from many extreme environments.</title>
        <authorList>
            <person name="Coleine C."/>
            <person name="Stajich J.E."/>
            <person name="Selbmann L."/>
        </authorList>
    </citation>
    <scope>NUCLEOTIDE SEQUENCE</scope>
    <source>
        <strain evidence="1">CCFEE 5737</strain>
    </source>
</reference>
<dbReference type="EMBL" id="JAWDJW010003851">
    <property type="protein sequence ID" value="KAK3076544.1"/>
    <property type="molecule type" value="Genomic_DNA"/>
</dbReference>
<accession>A0ACC3DIQ8</accession>
<organism evidence="1 2">
    <name type="scientific">Coniosporium uncinatum</name>
    <dbReference type="NCBI Taxonomy" id="93489"/>
    <lineage>
        <taxon>Eukaryota</taxon>
        <taxon>Fungi</taxon>
        <taxon>Dikarya</taxon>
        <taxon>Ascomycota</taxon>
        <taxon>Pezizomycotina</taxon>
        <taxon>Dothideomycetes</taxon>
        <taxon>Dothideomycetes incertae sedis</taxon>
        <taxon>Coniosporium</taxon>
    </lineage>
</organism>
<proteinExistence type="predicted"/>
<evidence type="ECO:0000313" key="1">
    <source>
        <dbReference type="EMBL" id="KAK3076544.1"/>
    </source>
</evidence>
<feature type="non-terminal residue" evidence="1">
    <location>
        <position position="1"/>
    </location>
</feature>
<comment type="caution">
    <text evidence="1">The sequence shown here is derived from an EMBL/GenBank/DDBJ whole genome shotgun (WGS) entry which is preliminary data.</text>
</comment>
<name>A0ACC3DIQ8_9PEZI</name>
<keyword evidence="2" id="KW-1185">Reference proteome</keyword>
<gene>
    <name evidence="1" type="ORF">LTS18_012731</name>
</gene>
<sequence>GESEYEGDYDTDIASGVKHKDALKAHARESSLDDSTTADEAPVRSFGIPAMPPPIPAAAPARAAPPPVPQQPPTSRKSMETPRGAPPPIPPPRDTMPPQDNDDYDPYRYSGQPSAAPPVPSNVSRIPPMPPSMPPSRYGEPEAYDGEEEAYEPPQPPMRASMDRAPPPLPPQALPTQTRGPPQPAHEDFAPPPMPPLHSPPTQAMGRQSLDVDRVLNQSRHSTDQPRASTDRGYIATDIDLALNSRWWAEKNLPPPKFQNRPHDILYEIEESSTSKRGGKTTISKDVYALFQDYSQTVINARFDAANIDDVALEQRHEPPPPRLRQDQLEDAWSRIGAKLAAAVESKVGHTVGDGSPQALVTELLKKEFPSSALLPVGTRAYGALVYANIANSSVQQFDEIRAGDVISFRNTKFQGTHGAMHTKYKSEIGRPDHVAVVGEWDGRRKKVRGWEQGRDDGKGGGKRGKVEAEQWKMEDLRSGEVRVWRVVGRGWVGWE</sequence>
<dbReference type="Proteomes" id="UP001186974">
    <property type="component" value="Unassembled WGS sequence"/>
</dbReference>
<evidence type="ECO:0000313" key="2">
    <source>
        <dbReference type="Proteomes" id="UP001186974"/>
    </source>
</evidence>